<evidence type="ECO:0000256" key="2">
    <source>
        <dbReference type="ARBA" id="ARBA00022448"/>
    </source>
</evidence>
<keyword evidence="2 10" id="KW-0813">Transport</keyword>
<dbReference type="InterPro" id="IPR039426">
    <property type="entry name" value="TonB-dep_rcpt-like"/>
</dbReference>
<dbReference type="GO" id="GO:0009279">
    <property type="term" value="C:cell outer membrane"/>
    <property type="evidence" value="ECO:0007669"/>
    <property type="project" value="UniProtKB-SubCell"/>
</dbReference>
<dbReference type="Pfam" id="PF07715">
    <property type="entry name" value="Plug"/>
    <property type="match status" value="1"/>
</dbReference>
<evidence type="ECO:0000256" key="12">
    <source>
        <dbReference type="SAM" id="SignalP"/>
    </source>
</evidence>
<protein>
    <submittedName>
        <fullName evidence="15">TonB-dependent receptor</fullName>
    </submittedName>
</protein>
<keyword evidence="4 10" id="KW-0812">Transmembrane</keyword>
<evidence type="ECO:0000256" key="10">
    <source>
        <dbReference type="PROSITE-ProRule" id="PRU01360"/>
    </source>
</evidence>
<evidence type="ECO:0000256" key="3">
    <source>
        <dbReference type="ARBA" id="ARBA00022452"/>
    </source>
</evidence>
<dbReference type="Gene3D" id="2.40.170.20">
    <property type="entry name" value="TonB-dependent receptor, beta-barrel domain"/>
    <property type="match status" value="1"/>
</dbReference>
<name>A0A937DI76_9BACT</name>
<evidence type="ECO:0000256" key="1">
    <source>
        <dbReference type="ARBA" id="ARBA00004571"/>
    </source>
</evidence>
<feature type="domain" description="TonB-dependent receptor-like beta-barrel" evidence="13">
    <location>
        <begin position="222"/>
        <end position="641"/>
    </location>
</feature>
<feature type="domain" description="TonB-dependent receptor plug" evidence="14">
    <location>
        <begin position="45"/>
        <end position="151"/>
    </location>
</feature>
<evidence type="ECO:0000256" key="5">
    <source>
        <dbReference type="ARBA" id="ARBA00022729"/>
    </source>
</evidence>
<evidence type="ECO:0000256" key="9">
    <source>
        <dbReference type="ARBA" id="ARBA00023237"/>
    </source>
</evidence>
<dbReference type="GO" id="GO:0015344">
    <property type="term" value="F:siderophore uptake transmembrane transporter activity"/>
    <property type="evidence" value="ECO:0007669"/>
    <property type="project" value="TreeGrafter"/>
</dbReference>
<organism evidence="15 16">
    <name type="scientific">Marivirga atlantica</name>
    <dbReference type="NCBI Taxonomy" id="1548457"/>
    <lineage>
        <taxon>Bacteria</taxon>
        <taxon>Pseudomonadati</taxon>
        <taxon>Bacteroidota</taxon>
        <taxon>Cytophagia</taxon>
        <taxon>Cytophagales</taxon>
        <taxon>Marivirgaceae</taxon>
        <taxon>Marivirga</taxon>
    </lineage>
</organism>
<dbReference type="PANTHER" id="PTHR30069:SF29">
    <property type="entry name" value="HEMOGLOBIN AND HEMOGLOBIN-HAPTOGLOBIN-BINDING PROTEIN 1-RELATED"/>
    <property type="match status" value="1"/>
</dbReference>
<comment type="caution">
    <text evidence="15">The sequence shown here is derived from an EMBL/GenBank/DDBJ whole genome shotgun (WGS) entry which is preliminary data.</text>
</comment>
<keyword evidence="5 12" id="KW-0732">Signal</keyword>
<comment type="subcellular location">
    <subcellularLocation>
        <location evidence="1 10">Cell outer membrane</location>
        <topology evidence="1 10">Multi-pass membrane protein</topology>
    </subcellularLocation>
</comment>
<keyword evidence="3 10" id="KW-1134">Transmembrane beta strand</keyword>
<evidence type="ECO:0000256" key="11">
    <source>
        <dbReference type="RuleBase" id="RU003357"/>
    </source>
</evidence>
<keyword evidence="9 10" id="KW-0998">Cell outer membrane</keyword>
<comment type="similarity">
    <text evidence="10 11">Belongs to the TonB-dependent receptor family.</text>
</comment>
<accession>A0A937DI76</accession>
<evidence type="ECO:0000259" key="13">
    <source>
        <dbReference type="Pfam" id="PF00593"/>
    </source>
</evidence>
<dbReference type="SUPFAM" id="SSF56935">
    <property type="entry name" value="Porins"/>
    <property type="match status" value="1"/>
</dbReference>
<evidence type="ECO:0000256" key="6">
    <source>
        <dbReference type="ARBA" id="ARBA00023077"/>
    </source>
</evidence>
<keyword evidence="16" id="KW-1185">Reference proteome</keyword>
<dbReference type="Pfam" id="PF00593">
    <property type="entry name" value="TonB_dep_Rec_b-barrel"/>
    <property type="match status" value="1"/>
</dbReference>
<dbReference type="InterPro" id="IPR036942">
    <property type="entry name" value="Beta-barrel_TonB_sf"/>
</dbReference>
<dbReference type="GO" id="GO:0044718">
    <property type="term" value="P:siderophore transmembrane transport"/>
    <property type="evidence" value="ECO:0007669"/>
    <property type="project" value="TreeGrafter"/>
</dbReference>
<dbReference type="PANTHER" id="PTHR30069">
    <property type="entry name" value="TONB-DEPENDENT OUTER MEMBRANE RECEPTOR"/>
    <property type="match status" value="1"/>
</dbReference>
<proteinExistence type="inferred from homology"/>
<dbReference type="Gene3D" id="2.170.130.10">
    <property type="entry name" value="TonB-dependent receptor, plug domain"/>
    <property type="match status" value="1"/>
</dbReference>
<keyword evidence="7 10" id="KW-0472">Membrane</keyword>
<feature type="signal peptide" evidence="12">
    <location>
        <begin position="1"/>
        <end position="19"/>
    </location>
</feature>
<evidence type="ECO:0000256" key="8">
    <source>
        <dbReference type="ARBA" id="ARBA00023170"/>
    </source>
</evidence>
<sequence>MRFSLLLLFILFCSFNSFSQEYSAADSILQEVTVRGFSKGESVLNQSAAITYLQPKDYQLFSPANPVMAWNTLPGVNLEQRAIGSYRINIRGSSLRSPFGVRDVKVYWNGIPFTEANGSTALNLLSTDQMSRLEVIKGPAGCLYGAGLGGVMHLSNFPLDKPSPIAIQLLEGSFHRVQIGVKGQFESSKSKTFYSFNHNQTAGYRAHNALDRKVYQLSHQIQLNQENQLQLHALFSDLDYEIPGGLTQEQFDEDPTQARAGSAEQNASIDQKTALLGVNYLGFINESLSHETNMGLTYTDFANPFILDYKEDINREVAIRHQWTYSYETAQLNWQWDAGFEYQYANNKADNFGNVDGEKDTVRFKDRLMIDRKTFFAQLQLSKNKWKATLGLSSNLLTYNVDRKENAFAQPFTFQRKFDNEFIPRLALQYSWTSFQTTFASVSEGFSSPTLDEIRTNEGSINRDLQAEKGITYELGHKIYKQNLQLDFSVFYSQLSESITTYTNSNGVVLFRNSGGTNQLGLEVGFKTSLYSAASGLIRNINSRSAYQYYQFQFDNYQKRETDYSGNYLPGVPQHSLNQIVTFDFCGDINLNAHYRYVSKTPLTDANDVYAQDYHLINLKLSKDFVLNQIELNAFTGIENLLNTKYSLGNDLNAFGGRYFQPAPGFNFYVGLELKL</sequence>
<evidence type="ECO:0000313" key="16">
    <source>
        <dbReference type="Proteomes" id="UP000642920"/>
    </source>
</evidence>
<dbReference type="PROSITE" id="PS52016">
    <property type="entry name" value="TONB_DEPENDENT_REC_3"/>
    <property type="match status" value="1"/>
</dbReference>
<dbReference type="InterPro" id="IPR037066">
    <property type="entry name" value="Plug_dom_sf"/>
</dbReference>
<gene>
    <name evidence="15" type="ORF">JKP34_01305</name>
</gene>
<evidence type="ECO:0000259" key="14">
    <source>
        <dbReference type="Pfam" id="PF07715"/>
    </source>
</evidence>
<dbReference type="InterPro" id="IPR012910">
    <property type="entry name" value="Plug_dom"/>
</dbReference>
<evidence type="ECO:0000256" key="4">
    <source>
        <dbReference type="ARBA" id="ARBA00022692"/>
    </source>
</evidence>
<dbReference type="Proteomes" id="UP000642920">
    <property type="component" value="Unassembled WGS sequence"/>
</dbReference>
<dbReference type="EMBL" id="JAERQG010000001">
    <property type="protein sequence ID" value="MBL0763866.1"/>
    <property type="molecule type" value="Genomic_DNA"/>
</dbReference>
<dbReference type="InterPro" id="IPR000531">
    <property type="entry name" value="Beta-barrel_TonB"/>
</dbReference>
<reference evidence="15" key="1">
    <citation type="submission" date="2021-01" db="EMBL/GenBank/DDBJ databases">
        <title>Marivirga sp. nov., isolated from intertidal surface sediments.</title>
        <authorList>
            <person name="Zhang M."/>
        </authorList>
    </citation>
    <scope>NUCLEOTIDE SEQUENCE</scope>
    <source>
        <strain evidence="15">SM1354</strain>
    </source>
</reference>
<feature type="chain" id="PRO_5037643307" evidence="12">
    <location>
        <begin position="20"/>
        <end position="676"/>
    </location>
</feature>
<evidence type="ECO:0000313" key="15">
    <source>
        <dbReference type="EMBL" id="MBL0763866.1"/>
    </source>
</evidence>
<evidence type="ECO:0000256" key="7">
    <source>
        <dbReference type="ARBA" id="ARBA00023136"/>
    </source>
</evidence>
<keyword evidence="6 11" id="KW-0798">TonB box</keyword>
<dbReference type="AlphaFoldDB" id="A0A937DI76"/>
<dbReference type="RefSeq" id="WP_201916910.1">
    <property type="nucleotide sequence ID" value="NZ_JAERQG010000001.1"/>
</dbReference>
<keyword evidence="8 15" id="KW-0675">Receptor</keyword>